<organism evidence="3 4">
    <name type="scientific">Agrocybe pediades</name>
    <dbReference type="NCBI Taxonomy" id="84607"/>
    <lineage>
        <taxon>Eukaryota</taxon>
        <taxon>Fungi</taxon>
        <taxon>Dikarya</taxon>
        <taxon>Basidiomycota</taxon>
        <taxon>Agaricomycotina</taxon>
        <taxon>Agaricomycetes</taxon>
        <taxon>Agaricomycetidae</taxon>
        <taxon>Agaricales</taxon>
        <taxon>Agaricineae</taxon>
        <taxon>Strophariaceae</taxon>
        <taxon>Agrocybe</taxon>
    </lineage>
</organism>
<feature type="region of interest" description="Disordered" evidence="1">
    <location>
        <begin position="148"/>
        <end position="258"/>
    </location>
</feature>
<accession>A0A8H4QZZ2</accession>
<dbReference type="AlphaFoldDB" id="A0A8H4QZZ2"/>
<keyword evidence="4" id="KW-1185">Reference proteome</keyword>
<feature type="region of interest" description="Disordered" evidence="1">
    <location>
        <begin position="108"/>
        <end position="127"/>
    </location>
</feature>
<dbReference type="Proteomes" id="UP000521872">
    <property type="component" value="Unassembled WGS sequence"/>
</dbReference>
<comment type="caution">
    <text evidence="3">The sequence shown here is derived from an EMBL/GenBank/DDBJ whole genome shotgun (WGS) entry which is preliminary data.</text>
</comment>
<evidence type="ECO:0000259" key="2">
    <source>
        <dbReference type="Pfam" id="PF05205"/>
    </source>
</evidence>
<reference evidence="3 4" key="1">
    <citation type="submission" date="2019-12" db="EMBL/GenBank/DDBJ databases">
        <authorList>
            <person name="Floudas D."/>
            <person name="Bentzer J."/>
            <person name="Ahren D."/>
            <person name="Johansson T."/>
            <person name="Persson P."/>
            <person name="Tunlid A."/>
        </authorList>
    </citation>
    <scope>NUCLEOTIDE SEQUENCE [LARGE SCALE GENOMIC DNA]</scope>
    <source>
        <strain evidence="3 4">CBS 102.39</strain>
    </source>
</reference>
<evidence type="ECO:0000256" key="1">
    <source>
        <dbReference type="SAM" id="MobiDB-lite"/>
    </source>
</evidence>
<dbReference type="Pfam" id="PF05205">
    <property type="entry name" value="COMPASS-Shg1"/>
    <property type="match status" value="1"/>
</dbReference>
<proteinExistence type="predicted"/>
<gene>
    <name evidence="3" type="ORF">D9613_005422</name>
</gene>
<feature type="domain" description="BOD1/SHG1" evidence="2">
    <location>
        <begin position="12"/>
        <end position="95"/>
    </location>
</feature>
<feature type="compositionally biased region" description="Polar residues" evidence="1">
    <location>
        <begin position="164"/>
        <end position="208"/>
    </location>
</feature>
<name>A0A8H4QZZ2_9AGAR</name>
<sequence>MSAMPITTPTALVEEFKRSGEFDRLRREVLARFQQDESYPAFKESIESLARTRLTDDLMLSTETDTVLKELTQEIQRYPIVERAVSSVQTFSDPTFLSNLHRSMEKILHDDKNGRSASSSKVGIRPEVTRVESALNAANQTQKVIPQAPQDNDAQGPLAPPVASGSTGVSPTQNSAKPISVTDAAQNPSPQQNSGGPDTTLSPQNSQAPAAMDTHSGPPLTSVASIENVKASTSIDDQRNQATTVDVEMEDGTRSSAP</sequence>
<evidence type="ECO:0000313" key="4">
    <source>
        <dbReference type="Proteomes" id="UP000521872"/>
    </source>
</evidence>
<dbReference type="InterPro" id="IPR055264">
    <property type="entry name" value="BOD1/SHG1_dom"/>
</dbReference>
<dbReference type="EMBL" id="JAACJL010000016">
    <property type="protein sequence ID" value="KAF4619893.1"/>
    <property type="molecule type" value="Genomic_DNA"/>
</dbReference>
<feature type="compositionally biased region" description="Polar residues" evidence="1">
    <location>
        <begin position="222"/>
        <end position="244"/>
    </location>
</feature>
<protein>
    <recommendedName>
        <fullName evidence="2">BOD1/SHG1 domain-containing protein</fullName>
    </recommendedName>
</protein>
<evidence type="ECO:0000313" key="3">
    <source>
        <dbReference type="EMBL" id="KAF4619893.1"/>
    </source>
</evidence>